<reference evidence="16" key="1">
    <citation type="journal article" date="2019" name="Int. J. Syst. Evol. Microbiol.">
        <title>The Global Catalogue of Microorganisms (GCM) 10K type strain sequencing project: providing services to taxonomists for standard genome sequencing and annotation.</title>
        <authorList>
            <consortium name="The Broad Institute Genomics Platform"/>
            <consortium name="The Broad Institute Genome Sequencing Center for Infectious Disease"/>
            <person name="Wu L."/>
            <person name="Ma J."/>
        </authorList>
    </citation>
    <scope>NUCLEOTIDE SEQUENCE [LARGE SCALE GENOMIC DNA]</scope>
    <source>
        <strain evidence="16">GH52</strain>
    </source>
</reference>
<name>A0ABW4YJT8_9BACL</name>
<evidence type="ECO:0000259" key="13">
    <source>
        <dbReference type="PROSITE" id="PS50109"/>
    </source>
</evidence>
<evidence type="ECO:0000313" key="15">
    <source>
        <dbReference type="EMBL" id="MFD2115996.1"/>
    </source>
</evidence>
<feature type="domain" description="Histidine kinase" evidence="13">
    <location>
        <begin position="262"/>
        <end position="485"/>
    </location>
</feature>
<dbReference type="Pfam" id="PF00672">
    <property type="entry name" value="HAMP"/>
    <property type="match status" value="1"/>
</dbReference>
<sequence>MKKLWNYLVRLLWHSVIGKLWATIMLLVAVVLIILGAFLLQYIDIWFADDSHHIKVLFIVVAIIGFLLSTFFAFFLSNKLQQPLIQLKNAAGSIAEGDYTRRVDIRSSDEIGQLANMFNHMTEQLDKLIHDLNHEKKHLASILRSMGDSVITFDADGVVILTNPSADLLISKWSSLDFASQEQSLQNDTGYTSVPMPLRDLFQDVMSSGQDTKSKVHVHSFVWSVVMAPLITNQEVRGAVAVIRNVTEEHKLEKLRQDFVANISHEIRTPLSMLQGYSEALLDEIVVDPEDRRELVQVIHDESLRMGRLVNGFLDIAKVEAGHIDMHMEQMDLRDLITRVHRKFLAYAKEQEVKLQTEIVSDQLILYQADEDKLEQVLTNLLDNALRHTPANKQIVIKAKQYEINNQFYVQIDIADEGQGIPQEDLPYVFERFYKADKARKRGAAGTGLGLAIVKSFVDLHQGEITVTSSLGKGTAFTIVLPVNPQIE</sequence>
<evidence type="ECO:0000313" key="16">
    <source>
        <dbReference type="Proteomes" id="UP001597362"/>
    </source>
</evidence>
<keyword evidence="5" id="KW-0597">Phosphoprotein</keyword>
<evidence type="ECO:0000256" key="3">
    <source>
        <dbReference type="ARBA" id="ARBA00012438"/>
    </source>
</evidence>
<dbReference type="Gene3D" id="3.30.450.20">
    <property type="entry name" value="PAS domain"/>
    <property type="match status" value="1"/>
</dbReference>
<dbReference type="EMBL" id="JBHUHO010000029">
    <property type="protein sequence ID" value="MFD2115996.1"/>
    <property type="molecule type" value="Genomic_DNA"/>
</dbReference>
<dbReference type="Gene3D" id="1.10.287.130">
    <property type="match status" value="1"/>
</dbReference>
<dbReference type="SUPFAM" id="SSF55874">
    <property type="entry name" value="ATPase domain of HSP90 chaperone/DNA topoisomerase II/histidine kinase"/>
    <property type="match status" value="1"/>
</dbReference>
<accession>A0ABW4YJT8</accession>
<dbReference type="InterPro" id="IPR036097">
    <property type="entry name" value="HisK_dim/P_sf"/>
</dbReference>
<dbReference type="Proteomes" id="UP001597362">
    <property type="component" value="Unassembled WGS sequence"/>
</dbReference>
<evidence type="ECO:0000256" key="12">
    <source>
        <dbReference type="SAM" id="Phobius"/>
    </source>
</evidence>
<dbReference type="PRINTS" id="PR00344">
    <property type="entry name" value="BCTRLSENSOR"/>
</dbReference>
<dbReference type="Pfam" id="PF02518">
    <property type="entry name" value="HATPase_c"/>
    <property type="match status" value="1"/>
</dbReference>
<dbReference type="SUPFAM" id="SSF158472">
    <property type="entry name" value="HAMP domain-like"/>
    <property type="match status" value="1"/>
</dbReference>
<dbReference type="SMART" id="SM00387">
    <property type="entry name" value="HATPase_c"/>
    <property type="match status" value="1"/>
</dbReference>
<keyword evidence="6" id="KW-0808">Transferase</keyword>
<comment type="caution">
    <text evidence="15">The sequence shown here is derived from an EMBL/GenBank/DDBJ whole genome shotgun (WGS) entry which is preliminary data.</text>
</comment>
<feature type="transmembrane region" description="Helical" evidence="12">
    <location>
        <begin position="20"/>
        <end position="42"/>
    </location>
</feature>
<keyword evidence="12" id="KW-1133">Transmembrane helix</keyword>
<dbReference type="InterPro" id="IPR003594">
    <property type="entry name" value="HATPase_dom"/>
</dbReference>
<dbReference type="PANTHER" id="PTHR42878:SF3">
    <property type="entry name" value="HISTIDINE PROTEIN KINASE SAES"/>
    <property type="match status" value="1"/>
</dbReference>
<dbReference type="GO" id="GO:0005524">
    <property type="term" value="F:ATP binding"/>
    <property type="evidence" value="ECO:0007669"/>
    <property type="project" value="UniProtKB-KW"/>
</dbReference>
<gene>
    <name evidence="15" type="ORF">ACFSJH_09695</name>
</gene>
<organism evidence="15 16">
    <name type="scientific">Paenibacillus yanchengensis</name>
    <dbReference type="NCBI Taxonomy" id="2035833"/>
    <lineage>
        <taxon>Bacteria</taxon>
        <taxon>Bacillati</taxon>
        <taxon>Bacillota</taxon>
        <taxon>Bacilli</taxon>
        <taxon>Bacillales</taxon>
        <taxon>Paenibacillaceae</taxon>
        <taxon>Paenibacillus</taxon>
    </lineage>
</organism>
<evidence type="ECO:0000256" key="11">
    <source>
        <dbReference type="ARBA" id="ARBA00023136"/>
    </source>
</evidence>
<keyword evidence="11 12" id="KW-0472">Membrane</keyword>
<feature type="domain" description="HAMP" evidence="14">
    <location>
        <begin position="78"/>
        <end position="130"/>
    </location>
</feature>
<dbReference type="InterPro" id="IPR003661">
    <property type="entry name" value="HisK_dim/P_dom"/>
</dbReference>
<dbReference type="CDD" id="cd00075">
    <property type="entry name" value="HATPase"/>
    <property type="match status" value="1"/>
</dbReference>
<dbReference type="InterPro" id="IPR005467">
    <property type="entry name" value="His_kinase_dom"/>
</dbReference>
<keyword evidence="12" id="KW-0812">Transmembrane</keyword>
<comment type="subcellular location">
    <subcellularLocation>
        <location evidence="2">Cell membrane</location>
        <topology evidence="2">Multi-pass membrane protein</topology>
    </subcellularLocation>
</comment>
<evidence type="ECO:0000256" key="4">
    <source>
        <dbReference type="ARBA" id="ARBA00022475"/>
    </source>
</evidence>
<protein>
    <recommendedName>
        <fullName evidence="3">histidine kinase</fullName>
        <ecNumber evidence="3">2.7.13.3</ecNumber>
    </recommendedName>
</protein>
<dbReference type="Gene3D" id="6.10.340.10">
    <property type="match status" value="1"/>
</dbReference>
<keyword evidence="10" id="KW-0902">Two-component regulatory system</keyword>
<dbReference type="InterPro" id="IPR003660">
    <property type="entry name" value="HAMP_dom"/>
</dbReference>
<dbReference type="Gene3D" id="3.30.565.10">
    <property type="entry name" value="Histidine kinase-like ATPase, C-terminal domain"/>
    <property type="match status" value="1"/>
</dbReference>
<evidence type="ECO:0000256" key="2">
    <source>
        <dbReference type="ARBA" id="ARBA00004651"/>
    </source>
</evidence>
<dbReference type="EC" id="2.7.13.3" evidence="3"/>
<dbReference type="PROSITE" id="PS50885">
    <property type="entry name" value="HAMP"/>
    <property type="match status" value="1"/>
</dbReference>
<dbReference type="SMART" id="SM00388">
    <property type="entry name" value="HisKA"/>
    <property type="match status" value="1"/>
</dbReference>
<dbReference type="CDD" id="cd00082">
    <property type="entry name" value="HisKA"/>
    <property type="match status" value="1"/>
</dbReference>
<dbReference type="CDD" id="cd06225">
    <property type="entry name" value="HAMP"/>
    <property type="match status" value="1"/>
</dbReference>
<evidence type="ECO:0000256" key="7">
    <source>
        <dbReference type="ARBA" id="ARBA00022741"/>
    </source>
</evidence>
<keyword evidence="9 15" id="KW-0067">ATP-binding</keyword>
<evidence type="ECO:0000256" key="10">
    <source>
        <dbReference type="ARBA" id="ARBA00023012"/>
    </source>
</evidence>
<keyword evidence="7" id="KW-0547">Nucleotide-binding</keyword>
<dbReference type="RefSeq" id="WP_377771727.1">
    <property type="nucleotide sequence ID" value="NZ_JBHUHO010000029.1"/>
</dbReference>
<evidence type="ECO:0000256" key="5">
    <source>
        <dbReference type="ARBA" id="ARBA00022553"/>
    </source>
</evidence>
<evidence type="ECO:0000256" key="1">
    <source>
        <dbReference type="ARBA" id="ARBA00000085"/>
    </source>
</evidence>
<keyword evidence="4" id="KW-1003">Cell membrane</keyword>
<evidence type="ECO:0000256" key="9">
    <source>
        <dbReference type="ARBA" id="ARBA00022840"/>
    </source>
</evidence>
<evidence type="ECO:0000256" key="8">
    <source>
        <dbReference type="ARBA" id="ARBA00022777"/>
    </source>
</evidence>
<keyword evidence="16" id="KW-1185">Reference proteome</keyword>
<dbReference type="InterPro" id="IPR036890">
    <property type="entry name" value="HATPase_C_sf"/>
</dbReference>
<comment type="catalytic activity">
    <reaction evidence="1">
        <text>ATP + protein L-histidine = ADP + protein N-phospho-L-histidine.</text>
        <dbReference type="EC" id="2.7.13.3"/>
    </reaction>
</comment>
<dbReference type="PANTHER" id="PTHR42878">
    <property type="entry name" value="TWO-COMPONENT HISTIDINE KINASE"/>
    <property type="match status" value="1"/>
</dbReference>
<dbReference type="PROSITE" id="PS50109">
    <property type="entry name" value="HIS_KIN"/>
    <property type="match status" value="1"/>
</dbReference>
<dbReference type="SUPFAM" id="SSF47384">
    <property type="entry name" value="Homodimeric domain of signal transducing histidine kinase"/>
    <property type="match status" value="1"/>
</dbReference>
<dbReference type="Pfam" id="PF00512">
    <property type="entry name" value="HisKA"/>
    <property type="match status" value="1"/>
</dbReference>
<feature type="transmembrane region" description="Helical" evidence="12">
    <location>
        <begin position="54"/>
        <end position="76"/>
    </location>
</feature>
<dbReference type="SMART" id="SM00304">
    <property type="entry name" value="HAMP"/>
    <property type="match status" value="1"/>
</dbReference>
<dbReference type="InterPro" id="IPR050351">
    <property type="entry name" value="BphY/WalK/GraS-like"/>
</dbReference>
<evidence type="ECO:0000259" key="14">
    <source>
        <dbReference type="PROSITE" id="PS50885"/>
    </source>
</evidence>
<proteinExistence type="predicted"/>
<evidence type="ECO:0000256" key="6">
    <source>
        <dbReference type="ARBA" id="ARBA00022679"/>
    </source>
</evidence>
<keyword evidence="8" id="KW-0418">Kinase</keyword>
<dbReference type="InterPro" id="IPR004358">
    <property type="entry name" value="Sig_transdc_His_kin-like_C"/>
</dbReference>